<evidence type="ECO:0000256" key="3">
    <source>
        <dbReference type="PROSITE-ProRule" id="PRU00221"/>
    </source>
</evidence>
<protein>
    <submittedName>
        <fullName evidence="5">Apoptotic protease-activating factor 1-like</fullName>
    </submittedName>
</protein>
<evidence type="ECO:0000256" key="2">
    <source>
        <dbReference type="ARBA" id="ARBA00022737"/>
    </source>
</evidence>
<accession>A0ABM1E3Q8</accession>
<feature type="repeat" description="WD" evidence="3">
    <location>
        <begin position="302"/>
        <end position="343"/>
    </location>
</feature>
<feature type="repeat" description="WD" evidence="3">
    <location>
        <begin position="386"/>
        <end position="422"/>
    </location>
</feature>
<feature type="repeat" description="WD" evidence="3">
    <location>
        <begin position="261"/>
        <end position="302"/>
    </location>
</feature>
<dbReference type="InterPro" id="IPR015943">
    <property type="entry name" value="WD40/YVTN_repeat-like_dom_sf"/>
</dbReference>
<dbReference type="PROSITE" id="PS50294">
    <property type="entry name" value="WD_REPEATS_REGION"/>
    <property type="match status" value="5"/>
</dbReference>
<proteinExistence type="predicted"/>
<evidence type="ECO:0000256" key="1">
    <source>
        <dbReference type="ARBA" id="ARBA00022574"/>
    </source>
</evidence>
<dbReference type="Proteomes" id="UP000695022">
    <property type="component" value="Unplaced"/>
</dbReference>
<dbReference type="SUPFAM" id="SSF50998">
    <property type="entry name" value="Quinoprotein alcohol dehydrogenase-like"/>
    <property type="match status" value="1"/>
</dbReference>
<dbReference type="CDD" id="cd00200">
    <property type="entry name" value="WD40"/>
    <property type="match status" value="1"/>
</dbReference>
<name>A0ABM1E3Q8_PRICU</name>
<evidence type="ECO:0000313" key="5">
    <source>
        <dbReference type="RefSeq" id="XP_014666829.1"/>
    </source>
</evidence>
<dbReference type="InterPro" id="IPR019775">
    <property type="entry name" value="WD40_repeat_CS"/>
</dbReference>
<dbReference type="InterPro" id="IPR020472">
    <property type="entry name" value="WD40_PAC1"/>
</dbReference>
<dbReference type="InterPro" id="IPR011047">
    <property type="entry name" value="Quinoprotein_ADH-like_sf"/>
</dbReference>
<dbReference type="Pfam" id="PF00400">
    <property type="entry name" value="WD40"/>
    <property type="match status" value="8"/>
</dbReference>
<gene>
    <name evidence="5" type="primary">LOC106808580</name>
</gene>
<reference evidence="5" key="1">
    <citation type="submission" date="2025-08" db="UniProtKB">
        <authorList>
            <consortium name="RefSeq"/>
        </authorList>
    </citation>
    <scope>IDENTIFICATION</scope>
</reference>
<feature type="repeat" description="WD" evidence="3">
    <location>
        <begin position="134"/>
        <end position="175"/>
    </location>
</feature>
<dbReference type="GeneID" id="106808580"/>
<dbReference type="SUPFAM" id="SSF117289">
    <property type="entry name" value="Nucleoporin domain"/>
    <property type="match status" value="1"/>
</dbReference>
<dbReference type="InterPro" id="IPR050349">
    <property type="entry name" value="WD_LIS1/nudF_dynein_reg"/>
</dbReference>
<feature type="repeat" description="WD" evidence="3">
    <location>
        <begin position="344"/>
        <end position="385"/>
    </location>
</feature>
<dbReference type="RefSeq" id="XP_014666829.1">
    <property type="nucleotide sequence ID" value="XM_014811343.1"/>
</dbReference>
<dbReference type="SMART" id="SM00320">
    <property type="entry name" value="WD40"/>
    <property type="match status" value="9"/>
</dbReference>
<dbReference type="PANTHER" id="PTHR44129">
    <property type="entry name" value="WD REPEAT-CONTAINING PROTEIN POP1"/>
    <property type="match status" value="1"/>
</dbReference>
<keyword evidence="2" id="KW-0677">Repeat</keyword>
<evidence type="ECO:0000313" key="4">
    <source>
        <dbReference type="Proteomes" id="UP000695022"/>
    </source>
</evidence>
<keyword evidence="1 3" id="KW-0853">WD repeat</keyword>
<dbReference type="PROSITE" id="PS50082">
    <property type="entry name" value="WD_REPEATS_2"/>
    <property type="match status" value="5"/>
</dbReference>
<dbReference type="PROSITE" id="PS00678">
    <property type="entry name" value="WD_REPEATS_1"/>
    <property type="match status" value="2"/>
</dbReference>
<dbReference type="PRINTS" id="PR00320">
    <property type="entry name" value="GPROTEINBRPT"/>
</dbReference>
<keyword evidence="4" id="KW-1185">Reference proteome</keyword>
<dbReference type="Gene3D" id="2.130.10.10">
    <property type="entry name" value="YVTN repeat-like/Quinoprotein amine dehydrogenase"/>
    <property type="match status" value="2"/>
</dbReference>
<organism evidence="4 5">
    <name type="scientific">Priapulus caudatus</name>
    <name type="common">Priapulid worm</name>
    <dbReference type="NCBI Taxonomy" id="37621"/>
    <lineage>
        <taxon>Eukaryota</taxon>
        <taxon>Metazoa</taxon>
        <taxon>Ecdysozoa</taxon>
        <taxon>Scalidophora</taxon>
        <taxon>Priapulida</taxon>
        <taxon>Priapulimorpha</taxon>
        <taxon>Priapulimorphida</taxon>
        <taxon>Priapulidae</taxon>
        <taxon>Priapulus</taxon>
    </lineage>
</organism>
<sequence>MKRNAAIPTPEREASHLHLASHGARSFSPSLSHKNVGDDDKYDFYLLVRNILLVTRGSTGANGGGLRRLTLASRVSVFVWDSLSGKQRQTCNARSGNAVLCCRLSPDASIVAGGLSNYSVQLWSVCTGSLLSVYKGHTGWVYSLDFSPDGNRLVSASDDETVMIWNASSDEESQSPSLKRDFGVHYSPTGTVTVAAPDSRNRLLVLCGNEGEVICQTEKEQSRIRSCAVSHDGSTVAYGCEDGTLKLLRLAGCAIVRTEELVGHTATVRCCVFSSDDDMLVTCAEDHTLRVWSLDKGSCVICEGHQDVVWRCRLFHENSRVLSCSHDGSIRVWDVATGREVLCCAAHTEWVLCCDLSPDEKTMVSASVDRSVKLWSATTGKLLRSFTGHSDCVRSCAFSPCGRYIASGDDQGFVFLWDIHTGLLNVLSRHNSWVTDVHLSPGGNVIVSASDSVKFWRKDGELLQTFHVRGSFVKYVAPSADFSKFVTVDSAGILYVLERI</sequence>
<dbReference type="InterPro" id="IPR001680">
    <property type="entry name" value="WD40_rpt"/>
</dbReference>